<proteinExistence type="predicted"/>
<evidence type="ECO:0000256" key="2">
    <source>
        <dbReference type="ARBA" id="ARBA00022695"/>
    </source>
</evidence>
<dbReference type="CDD" id="cd09274">
    <property type="entry name" value="RNase_HI_RT_Ty3"/>
    <property type="match status" value="1"/>
</dbReference>
<dbReference type="SUPFAM" id="SSF53098">
    <property type="entry name" value="Ribonuclease H-like"/>
    <property type="match status" value="1"/>
</dbReference>
<organism evidence="9 10">
    <name type="scientific">Stylophora pistillata</name>
    <name type="common">Smooth cauliflower coral</name>
    <dbReference type="NCBI Taxonomy" id="50429"/>
    <lineage>
        <taxon>Eukaryota</taxon>
        <taxon>Metazoa</taxon>
        <taxon>Cnidaria</taxon>
        <taxon>Anthozoa</taxon>
        <taxon>Hexacorallia</taxon>
        <taxon>Scleractinia</taxon>
        <taxon>Astrocoeniina</taxon>
        <taxon>Pocilloporidae</taxon>
        <taxon>Stylophora</taxon>
    </lineage>
</organism>
<dbReference type="InterPro" id="IPR012337">
    <property type="entry name" value="RNaseH-like_sf"/>
</dbReference>
<dbReference type="Gene3D" id="3.30.420.10">
    <property type="entry name" value="Ribonuclease H-like superfamily/Ribonuclease H"/>
    <property type="match status" value="1"/>
</dbReference>
<evidence type="ECO:0000259" key="8">
    <source>
        <dbReference type="PROSITE" id="PS50994"/>
    </source>
</evidence>
<dbReference type="AlphaFoldDB" id="A0A2B4R5C3"/>
<dbReference type="GO" id="GO:0003964">
    <property type="term" value="F:RNA-directed DNA polymerase activity"/>
    <property type="evidence" value="ECO:0007669"/>
    <property type="project" value="UniProtKB-KW"/>
</dbReference>
<dbReference type="PROSITE" id="PS50994">
    <property type="entry name" value="INTEGRASE"/>
    <property type="match status" value="1"/>
</dbReference>
<feature type="domain" description="Integrase catalytic" evidence="8">
    <location>
        <begin position="296"/>
        <end position="433"/>
    </location>
</feature>
<dbReference type="InterPro" id="IPR001584">
    <property type="entry name" value="Integrase_cat-core"/>
</dbReference>
<dbReference type="Pfam" id="PF00665">
    <property type="entry name" value="rve"/>
    <property type="match status" value="1"/>
</dbReference>
<dbReference type="GO" id="GO:0015074">
    <property type="term" value="P:DNA integration"/>
    <property type="evidence" value="ECO:0007669"/>
    <property type="project" value="InterPro"/>
</dbReference>
<dbReference type="EMBL" id="LSMT01002558">
    <property type="protein sequence ID" value="PFX11422.1"/>
    <property type="molecule type" value="Genomic_DNA"/>
</dbReference>
<evidence type="ECO:0000256" key="6">
    <source>
        <dbReference type="ARBA" id="ARBA00022918"/>
    </source>
</evidence>
<dbReference type="STRING" id="50429.A0A2B4R5C3"/>
<evidence type="ECO:0000256" key="1">
    <source>
        <dbReference type="ARBA" id="ARBA00022679"/>
    </source>
</evidence>
<sequence>MPRQSEISSLYPELKSQLMPSDGQRKVIAYASRRLRPSEKNPRNYSSMKLELLALKWAVTEKFRTYLLGSKFEVFTDNNPLKYLQTTVKLGALEQRWAAQLALFDFTINYRSGRSNANADALSRQPDGPVLDETEESREDELLHIESIFTLATPVQPDLSHAIVTTPIPTEVKRMAVHEPDLNLSTVNLTSDENKKLLRDDTVIATTSFPTHTKEELINMQKADPTIKEFMKFWEKGTKPTLDERRRLSHQCVTLLRQWNRITRDQDVENWIKNCEGCTVAKMPNPRIRPPMGSLLGTKPLEILAIDFTVLEPATDGRENVLVMTDVFTKFTCAVPTRDQEATTTAKVLVKEWFLKYGIPLRIHSDQGRNFESEVIAELCRLYGIKRTRTTPYHPQGNAQCERFNRTMHDLLRTLSPAKKRKWPEYLPELLEYDIPIQKGQLDYLRNHVRGRNKIQDAWDSILYKVVNVPKDSLVSGYTVEPVDSPGEIKKVHRSNLRISTVIPRKEQNEHRPKPVKPFSTDSNIATDQDDNADEEFVLILPKGYTSPTAATVTPSDTEPIVPVTNDHVCPQEQLPIFNLIQMQ</sequence>
<evidence type="ECO:0000313" key="10">
    <source>
        <dbReference type="Proteomes" id="UP000225706"/>
    </source>
</evidence>
<name>A0A2B4R5C3_STYPI</name>
<evidence type="ECO:0000256" key="3">
    <source>
        <dbReference type="ARBA" id="ARBA00022722"/>
    </source>
</evidence>
<keyword evidence="6" id="KW-0695">RNA-directed DNA polymerase</keyword>
<evidence type="ECO:0000256" key="7">
    <source>
        <dbReference type="SAM" id="MobiDB-lite"/>
    </source>
</evidence>
<keyword evidence="2" id="KW-0548">Nucleotidyltransferase</keyword>
<accession>A0A2B4R5C3</accession>
<evidence type="ECO:0000256" key="5">
    <source>
        <dbReference type="ARBA" id="ARBA00022801"/>
    </source>
</evidence>
<feature type="region of interest" description="Disordered" evidence="7">
    <location>
        <begin position="117"/>
        <end position="136"/>
    </location>
</feature>
<dbReference type="GO" id="GO:0016787">
    <property type="term" value="F:hydrolase activity"/>
    <property type="evidence" value="ECO:0007669"/>
    <property type="project" value="UniProtKB-KW"/>
</dbReference>
<dbReference type="InterPro" id="IPR050951">
    <property type="entry name" value="Retrovirus_Pol_polyprotein"/>
</dbReference>
<dbReference type="OrthoDB" id="5988675at2759"/>
<dbReference type="SUPFAM" id="SSF56672">
    <property type="entry name" value="DNA/RNA polymerases"/>
    <property type="match status" value="1"/>
</dbReference>
<feature type="compositionally biased region" description="Basic and acidic residues" evidence="7">
    <location>
        <begin position="504"/>
        <end position="513"/>
    </location>
</feature>
<dbReference type="PANTHER" id="PTHR37984:SF15">
    <property type="entry name" value="INTEGRASE CATALYTIC DOMAIN-CONTAINING PROTEIN"/>
    <property type="match status" value="1"/>
</dbReference>
<dbReference type="FunFam" id="3.30.420.10:FF:000032">
    <property type="entry name" value="Retrovirus-related Pol polyprotein from transposon 297-like Protein"/>
    <property type="match status" value="1"/>
</dbReference>
<feature type="region of interest" description="Disordered" evidence="7">
    <location>
        <begin position="504"/>
        <end position="528"/>
    </location>
</feature>
<gene>
    <name evidence="9" type="primary">Tf2-8</name>
    <name evidence="9" type="ORF">AWC38_SpisGene24854</name>
</gene>
<evidence type="ECO:0000256" key="4">
    <source>
        <dbReference type="ARBA" id="ARBA00022759"/>
    </source>
</evidence>
<dbReference type="Pfam" id="PF17917">
    <property type="entry name" value="RT_RNaseH"/>
    <property type="match status" value="1"/>
</dbReference>
<dbReference type="GO" id="GO:0004519">
    <property type="term" value="F:endonuclease activity"/>
    <property type="evidence" value="ECO:0007669"/>
    <property type="project" value="UniProtKB-KW"/>
</dbReference>
<dbReference type="GO" id="GO:0003676">
    <property type="term" value="F:nucleic acid binding"/>
    <property type="evidence" value="ECO:0007669"/>
    <property type="project" value="InterPro"/>
</dbReference>
<reference evidence="10" key="1">
    <citation type="journal article" date="2017" name="bioRxiv">
        <title>Comparative analysis of the genomes of Stylophora pistillata and Acropora digitifera provides evidence for extensive differences between species of corals.</title>
        <authorList>
            <person name="Voolstra C.R."/>
            <person name="Li Y."/>
            <person name="Liew Y.J."/>
            <person name="Baumgarten S."/>
            <person name="Zoccola D."/>
            <person name="Flot J.-F."/>
            <person name="Tambutte S."/>
            <person name="Allemand D."/>
            <person name="Aranda M."/>
        </authorList>
    </citation>
    <scope>NUCLEOTIDE SEQUENCE [LARGE SCALE GENOMIC DNA]</scope>
</reference>
<keyword evidence="4" id="KW-0255">Endonuclease</keyword>
<comment type="caution">
    <text evidence="9">The sequence shown here is derived from an EMBL/GenBank/DDBJ whole genome shotgun (WGS) entry which is preliminary data.</text>
</comment>
<dbReference type="Proteomes" id="UP000225706">
    <property type="component" value="Unassembled WGS sequence"/>
</dbReference>
<keyword evidence="5" id="KW-0378">Hydrolase</keyword>
<evidence type="ECO:0000313" key="9">
    <source>
        <dbReference type="EMBL" id="PFX11422.1"/>
    </source>
</evidence>
<protein>
    <submittedName>
        <fullName evidence="9">Transposon Tf2-8 polyprotein</fullName>
    </submittedName>
</protein>
<keyword evidence="1" id="KW-0808">Transferase</keyword>
<keyword evidence="3" id="KW-0540">Nuclease</keyword>
<keyword evidence="10" id="KW-1185">Reference proteome</keyword>
<dbReference type="InterPro" id="IPR036397">
    <property type="entry name" value="RNaseH_sf"/>
</dbReference>
<dbReference type="InterPro" id="IPR041373">
    <property type="entry name" value="RT_RNaseH"/>
</dbReference>
<dbReference type="InterPro" id="IPR043502">
    <property type="entry name" value="DNA/RNA_pol_sf"/>
</dbReference>
<dbReference type="PANTHER" id="PTHR37984">
    <property type="entry name" value="PROTEIN CBG26694"/>
    <property type="match status" value="1"/>
</dbReference>